<evidence type="ECO:0000313" key="1">
    <source>
        <dbReference type="EMBL" id="ETX02567.1"/>
    </source>
</evidence>
<accession>W4LYW1</accession>
<dbReference type="EMBL" id="AZHX01001515">
    <property type="protein sequence ID" value="ETX02567.1"/>
    <property type="molecule type" value="Genomic_DNA"/>
</dbReference>
<dbReference type="Pfam" id="PF04255">
    <property type="entry name" value="DUF433"/>
    <property type="match status" value="1"/>
</dbReference>
<organism evidence="1 2">
    <name type="scientific">Candidatus Entotheonella gemina</name>
    <dbReference type="NCBI Taxonomy" id="1429439"/>
    <lineage>
        <taxon>Bacteria</taxon>
        <taxon>Pseudomonadati</taxon>
        <taxon>Nitrospinota/Tectimicrobiota group</taxon>
        <taxon>Candidatus Tectimicrobiota</taxon>
        <taxon>Candidatus Entotheonellia</taxon>
        <taxon>Candidatus Entotheonellales</taxon>
        <taxon>Candidatus Entotheonellaceae</taxon>
        <taxon>Candidatus Entotheonella</taxon>
    </lineage>
</organism>
<dbReference type="AlphaFoldDB" id="W4LYW1"/>
<gene>
    <name evidence="1" type="ORF">ETSY2_35305</name>
</gene>
<evidence type="ECO:0000313" key="2">
    <source>
        <dbReference type="Proteomes" id="UP000019140"/>
    </source>
</evidence>
<dbReference type="Proteomes" id="UP000019140">
    <property type="component" value="Unassembled WGS sequence"/>
</dbReference>
<dbReference type="HOGENOM" id="CLU_2380863_0_0_7"/>
<dbReference type="InterPro" id="IPR036388">
    <property type="entry name" value="WH-like_DNA-bd_sf"/>
</dbReference>
<protein>
    <recommendedName>
        <fullName evidence="3">DUF433 domain-containing protein</fullName>
    </recommendedName>
</protein>
<evidence type="ECO:0008006" key="3">
    <source>
        <dbReference type="Google" id="ProtNLM"/>
    </source>
</evidence>
<name>W4LYW1_9BACT</name>
<dbReference type="SUPFAM" id="SSF46689">
    <property type="entry name" value="Homeodomain-like"/>
    <property type="match status" value="1"/>
</dbReference>
<reference evidence="1 2" key="1">
    <citation type="journal article" date="2014" name="Nature">
        <title>An environmental bacterial taxon with a large and distinct metabolic repertoire.</title>
        <authorList>
            <person name="Wilson M.C."/>
            <person name="Mori T."/>
            <person name="Ruckert C."/>
            <person name="Uria A.R."/>
            <person name="Helf M.J."/>
            <person name="Takada K."/>
            <person name="Gernert C."/>
            <person name="Steffens U.A."/>
            <person name="Heycke N."/>
            <person name="Schmitt S."/>
            <person name="Rinke C."/>
            <person name="Helfrich E.J."/>
            <person name="Brachmann A.O."/>
            <person name="Gurgui C."/>
            <person name="Wakimoto T."/>
            <person name="Kracht M."/>
            <person name="Crusemann M."/>
            <person name="Hentschel U."/>
            <person name="Abe I."/>
            <person name="Matsunaga S."/>
            <person name="Kalinowski J."/>
            <person name="Takeyama H."/>
            <person name="Piel J."/>
        </authorList>
    </citation>
    <scope>NUCLEOTIDE SEQUENCE [LARGE SCALE GENOMIC DNA]</scope>
    <source>
        <strain evidence="2">TSY2</strain>
    </source>
</reference>
<dbReference type="Gene3D" id="1.10.10.10">
    <property type="entry name" value="Winged helix-like DNA-binding domain superfamily/Winged helix DNA-binding domain"/>
    <property type="match status" value="1"/>
</dbReference>
<sequence length="94" mass="10369">MKELVTEMIGGETYQYHPLGEHVVRAIGVCGGRPTFKYTRIEITGTLERLASGESLESIVQGYRGRVSCEAILEASRLVNEQFLDTLPTLEPVG</sequence>
<proteinExistence type="predicted"/>
<comment type="caution">
    <text evidence="1">The sequence shown here is derived from an EMBL/GenBank/DDBJ whole genome shotgun (WGS) entry which is preliminary data.</text>
</comment>
<keyword evidence="2" id="KW-1185">Reference proteome</keyword>
<dbReference type="InterPro" id="IPR009057">
    <property type="entry name" value="Homeodomain-like_sf"/>
</dbReference>
<dbReference type="InterPro" id="IPR007367">
    <property type="entry name" value="DUF433"/>
</dbReference>